<dbReference type="RefSeq" id="WP_154078393.1">
    <property type="nucleotide sequence ID" value="NZ_CP045929.1"/>
</dbReference>
<dbReference type="EMBL" id="CP045929">
    <property type="protein sequence ID" value="QGK71825.1"/>
    <property type="molecule type" value="Genomic_DNA"/>
</dbReference>
<dbReference type="AlphaFoldDB" id="A0A5Q3QJW3"/>
<organism evidence="1 2">
    <name type="scientific">Allosaccharopolyspora coralli</name>
    <dbReference type="NCBI Taxonomy" id="2665642"/>
    <lineage>
        <taxon>Bacteria</taxon>
        <taxon>Bacillati</taxon>
        <taxon>Actinomycetota</taxon>
        <taxon>Actinomycetes</taxon>
        <taxon>Pseudonocardiales</taxon>
        <taxon>Pseudonocardiaceae</taxon>
        <taxon>Allosaccharopolyspora</taxon>
    </lineage>
</organism>
<protein>
    <submittedName>
        <fullName evidence="1">Uncharacterized protein</fullName>
    </submittedName>
</protein>
<name>A0A5Q3QJW3_9PSEU</name>
<accession>A0A5Q3QJW3</accession>
<evidence type="ECO:0000313" key="1">
    <source>
        <dbReference type="EMBL" id="QGK71825.1"/>
    </source>
</evidence>
<keyword evidence="2" id="KW-1185">Reference proteome</keyword>
<evidence type="ECO:0000313" key="2">
    <source>
        <dbReference type="Proteomes" id="UP000371041"/>
    </source>
</evidence>
<sequence length="139" mass="15252">MRLMDPDGTSVDDIDRSPALVLDEATSAVCMPADLAVEVDRILSLHLLPGAVIQDGDEWIFLTQPIGSPYRLPDDVRTLDVRVLGSGQQVPLPAPPDSLDTVRWLRERDAERHHPPVEAIVCAVRRALFAHGPAQFTSN</sequence>
<proteinExistence type="predicted"/>
<reference evidence="2" key="1">
    <citation type="submission" date="2019-11" db="EMBL/GenBank/DDBJ databases">
        <title>The complete genome sequence of Saccharopolyspora sp. E2A.</title>
        <authorList>
            <person name="Zhang G."/>
        </authorList>
    </citation>
    <scope>NUCLEOTIDE SEQUENCE [LARGE SCALE GENOMIC DNA]</scope>
    <source>
        <strain evidence="2">E2A</strain>
    </source>
</reference>
<gene>
    <name evidence="1" type="ORF">GIY23_22010</name>
</gene>
<dbReference type="Proteomes" id="UP000371041">
    <property type="component" value="Chromosome"/>
</dbReference>
<dbReference type="KEGG" id="sace:GIY23_22010"/>